<evidence type="ECO:0000313" key="2">
    <source>
        <dbReference type="EMBL" id="CEG04152.1"/>
    </source>
</evidence>
<organism evidence="2">
    <name type="scientific">Fusarium clavum</name>
    <dbReference type="NCBI Taxonomy" id="2594811"/>
    <lineage>
        <taxon>Eukaryota</taxon>
        <taxon>Fungi</taxon>
        <taxon>Dikarya</taxon>
        <taxon>Ascomycota</taxon>
        <taxon>Pezizomycotina</taxon>
        <taxon>Sordariomycetes</taxon>
        <taxon>Hypocreomycetidae</taxon>
        <taxon>Hypocreales</taxon>
        <taxon>Nectriaceae</taxon>
        <taxon>Fusarium</taxon>
        <taxon>Fusarium incarnatum-equiseti species complex</taxon>
    </lineage>
</organism>
<feature type="compositionally biased region" description="Gly residues" evidence="1">
    <location>
        <begin position="221"/>
        <end position="238"/>
    </location>
</feature>
<accession>A0A090MGS8</accession>
<protein>
    <submittedName>
        <fullName evidence="2">WGS project CBMI000000000 data, contig CS3069_c000448</fullName>
    </submittedName>
</protein>
<gene>
    <name evidence="2" type="ORF">BN850_0021310</name>
</gene>
<dbReference type="PANTHER" id="PTHR34587">
    <property type="entry name" value="VWFA DOMAIN-CONTAINING PROTEIN"/>
    <property type="match status" value="1"/>
</dbReference>
<dbReference type="PANTHER" id="PTHR34587:SF2">
    <property type="entry name" value="G-PROTEIN COUPLED RECEPTORS FAMILY 1 PROFILE DOMAIN-CONTAINING PROTEIN"/>
    <property type="match status" value="1"/>
</dbReference>
<dbReference type="AlphaFoldDB" id="A0A090MGS8"/>
<feature type="compositionally biased region" description="Gly residues" evidence="1">
    <location>
        <begin position="246"/>
        <end position="274"/>
    </location>
</feature>
<dbReference type="EMBL" id="CBMI010000447">
    <property type="protein sequence ID" value="CEG04152.1"/>
    <property type="molecule type" value="Genomic_DNA"/>
</dbReference>
<comment type="caution">
    <text evidence="2">The sequence shown here is derived from an EMBL/GenBank/DDBJ whole genome shotgun (WGS) entry which is preliminary data.</text>
</comment>
<feature type="compositionally biased region" description="Gly residues" evidence="1">
    <location>
        <begin position="186"/>
        <end position="215"/>
    </location>
</feature>
<name>A0A090MGS8_9HYPO</name>
<evidence type="ECO:0000256" key="1">
    <source>
        <dbReference type="SAM" id="MobiDB-lite"/>
    </source>
</evidence>
<proteinExistence type="predicted"/>
<dbReference type="InterPro" id="IPR053216">
    <property type="entry name" value="Appressorial_penetr-assoc"/>
</dbReference>
<feature type="region of interest" description="Disordered" evidence="1">
    <location>
        <begin position="180"/>
        <end position="331"/>
    </location>
</feature>
<sequence length="331" mass="33121">MSKQPHKHDNNFINFCSGQTLTNGEQNRDGSCNGIPMGKIPSANNMVSSVFTNPKNGDNIQANQDFDISVQFINFAPGSFTNATTTYYSAPQDLDGGGNIIGHTHITVQDTGDNLNPEQPLDPQVFAFFKGINDAGNGQGLLTASVEGGLPDGNYRICSMSAAANHQPVLMPVAQRGAQDDCIHNGGQGGDQNNGQGGDQNNGQGGDQAQGGDQGGDQNNGQGGDQGGDQGGQGGDQAQGGDQNNGQGGDQAQGGDQNGGDQGGDQGGQGGDQAQGGDQNNGQGGDQNGGQGGQGGQGGGFGRGGFGRGGFGGFQAASAEDGAANNTTTEA</sequence>
<feature type="compositionally biased region" description="Gly residues" evidence="1">
    <location>
        <begin position="282"/>
        <end position="313"/>
    </location>
</feature>
<reference evidence="2" key="1">
    <citation type="submission" date="2013-05" db="EMBL/GenBank/DDBJ databases">
        <title>Draft genome sequences of six wheat associated Fusarium spp. isolates.</title>
        <authorList>
            <person name="Moolhuijzen P.M."/>
            <person name="Manners J.M."/>
            <person name="Wilcox S."/>
            <person name="Bellgard M.I."/>
            <person name="Gardiner D.M."/>
        </authorList>
    </citation>
    <scope>NUCLEOTIDE SEQUENCE</scope>
    <source>
        <strain evidence="2">CS3069</strain>
    </source>
</reference>